<feature type="signal peptide" evidence="2">
    <location>
        <begin position="1"/>
        <end position="23"/>
    </location>
</feature>
<reference evidence="3 4" key="1">
    <citation type="journal article" date="2016" name="Nat. Commun.">
        <title>Thousands of microbial genomes shed light on interconnected biogeochemical processes in an aquifer system.</title>
        <authorList>
            <person name="Anantharaman K."/>
            <person name="Brown C.T."/>
            <person name="Hug L.A."/>
            <person name="Sharon I."/>
            <person name="Castelle C.J."/>
            <person name="Probst A.J."/>
            <person name="Thomas B.C."/>
            <person name="Singh A."/>
            <person name="Wilkins M.J."/>
            <person name="Karaoz U."/>
            <person name="Brodie E.L."/>
            <person name="Williams K.H."/>
            <person name="Hubbard S.S."/>
            <person name="Banfield J.F."/>
        </authorList>
    </citation>
    <scope>NUCLEOTIDE SEQUENCE [LARGE SCALE GENOMIC DNA]</scope>
</reference>
<dbReference type="EMBL" id="MFKK01000013">
    <property type="protein sequence ID" value="OGG41309.1"/>
    <property type="molecule type" value="Genomic_DNA"/>
</dbReference>
<keyword evidence="1" id="KW-1133">Transmembrane helix</keyword>
<protein>
    <recommendedName>
        <fullName evidence="5">DUF4134 domain-containing protein</fullName>
    </recommendedName>
</protein>
<keyword evidence="1" id="KW-0472">Membrane</keyword>
<dbReference type="InterPro" id="IPR043993">
    <property type="entry name" value="T4SS_pilin"/>
</dbReference>
<feature type="transmembrane region" description="Helical" evidence="1">
    <location>
        <begin position="60"/>
        <end position="78"/>
    </location>
</feature>
<accession>A0A1F6BWK3</accession>
<dbReference type="STRING" id="1798471.A3A21_04130"/>
<feature type="chain" id="PRO_5009523164" description="DUF4134 domain-containing protein" evidence="2">
    <location>
        <begin position="24"/>
        <end position="120"/>
    </location>
</feature>
<feature type="transmembrane region" description="Helical" evidence="1">
    <location>
        <begin position="94"/>
        <end position="114"/>
    </location>
</feature>
<evidence type="ECO:0000313" key="4">
    <source>
        <dbReference type="Proteomes" id="UP000176996"/>
    </source>
</evidence>
<proteinExistence type="predicted"/>
<evidence type="ECO:0000256" key="1">
    <source>
        <dbReference type="SAM" id="Phobius"/>
    </source>
</evidence>
<name>A0A1F6BWK3_9BACT</name>
<dbReference type="AlphaFoldDB" id="A0A1F6BWK3"/>
<evidence type="ECO:0000313" key="3">
    <source>
        <dbReference type="EMBL" id="OGG41309.1"/>
    </source>
</evidence>
<organism evidence="3 4">
    <name type="scientific">Candidatus Jorgensenbacteria bacterium RIFCSPLOWO2_01_FULL_45_25b</name>
    <dbReference type="NCBI Taxonomy" id="1798471"/>
    <lineage>
        <taxon>Bacteria</taxon>
        <taxon>Candidatus Joergenseniibacteriota</taxon>
    </lineage>
</organism>
<comment type="caution">
    <text evidence="3">The sequence shown here is derived from an EMBL/GenBank/DDBJ whole genome shotgun (WGS) entry which is preliminary data.</text>
</comment>
<gene>
    <name evidence="3" type="ORF">A3A21_04130</name>
</gene>
<keyword evidence="2" id="KW-0732">Signal</keyword>
<evidence type="ECO:0008006" key="5">
    <source>
        <dbReference type="Google" id="ProtNLM"/>
    </source>
</evidence>
<sequence>MKSYWKKIGALVAVGLLPLLAGAAEEPPRGIVDTGAEPTNIQSIEDIQDLMTRIVGWTQVFFYIIATLFIVFTAFRYLTSGGDEEKIKGAKDMLIYSIVAIAIAAIAGGVVLIVKNFLNS</sequence>
<dbReference type="Pfam" id="PF18895">
    <property type="entry name" value="T4SS_pilin"/>
    <property type="match status" value="1"/>
</dbReference>
<evidence type="ECO:0000256" key="2">
    <source>
        <dbReference type="SAM" id="SignalP"/>
    </source>
</evidence>
<dbReference type="Proteomes" id="UP000176996">
    <property type="component" value="Unassembled WGS sequence"/>
</dbReference>
<keyword evidence="1" id="KW-0812">Transmembrane</keyword>